<comment type="caution">
    <text evidence="2">The sequence shown here is derived from an EMBL/GenBank/DDBJ whole genome shotgun (WGS) entry which is preliminary data.</text>
</comment>
<name>A0A3S5A4X1_9PLAT</name>
<dbReference type="AlphaFoldDB" id="A0A3S5A4X1"/>
<protein>
    <recommendedName>
        <fullName evidence="4">Secreted protein</fullName>
    </recommendedName>
</protein>
<feature type="chain" id="PRO_5018563435" description="Secreted protein" evidence="1">
    <location>
        <begin position="24"/>
        <end position="90"/>
    </location>
</feature>
<evidence type="ECO:0000256" key="1">
    <source>
        <dbReference type="SAM" id="SignalP"/>
    </source>
</evidence>
<keyword evidence="3" id="KW-1185">Reference proteome</keyword>
<gene>
    <name evidence="2" type="ORF">PXEA_LOCUS5436</name>
</gene>
<evidence type="ECO:0000313" key="3">
    <source>
        <dbReference type="Proteomes" id="UP000784294"/>
    </source>
</evidence>
<proteinExistence type="predicted"/>
<feature type="signal peptide" evidence="1">
    <location>
        <begin position="1"/>
        <end position="23"/>
    </location>
</feature>
<organism evidence="2 3">
    <name type="scientific">Protopolystoma xenopodis</name>
    <dbReference type="NCBI Taxonomy" id="117903"/>
    <lineage>
        <taxon>Eukaryota</taxon>
        <taxon>Metazoa</taxon>
        <taxon>Spiralia</taxon>
        <taxon>Lophotrochozoa</taxon>
        <taxon>Platyhelminthes</taxon>
        <taxon>Monogenea</taxon>
        <taxon>Polyopisthocotylea</taxon>
        <taxon>Polystomatidea</taxon>
        <taxon>Polystomatidae</taxon>
        <taxon>Protopolystoma</taxon>
    </lineage>
</organism>
<dbReference type="Proteomes" id="UP000784294">
    <property type="component" value="Unassembled WGS sequence"/>
</dbReference>
<evidence type="ECO:0000313" key="2">
    <source>
        <dbReference type="EMBL" id="VEL11996.1"/>
    </source>
</evidence>
<evidence type="ECO:0008006" key="4">
    <source>
        <dbReference type="Google" id="ProtNLM"/>
    </source>
</evidence>
<dbReference type="EMBL" id="CAAALY010013469">
    <property type="protein sequence ID" value="VEL11996.1"/>
    <property type="molecule type" value="Genomic_DNA"/>
</dbReference>
<reference evidence="2" key="1">
    <citation type="submission" date="2018-11" db="EMBL/GenBank/DDBJ databases">
        <authorList>
            <consortium name="Pathogen Informatics"/>
        </authorList>
    </citation>
    <scope>NUCLEOTIDE SEQUENCE</scope>
</reference>
<keyword evidence="1" id="KW-0732">Signal</keyword>
<accession>A0A3S5A4X1</accession>
<sequence length="90" mass="10131">MQPSWDPNPALLGLLLFLSPVHHRPVFALCIRFLQGSFFLHLQILKGTHEESMAAFDTGNSPPEPVSCTVLRDDIALPRIWHVQNDRSDA</sequence>